<evidence type="ECO:0000313" key="2">
    <source>
        <dbReference type="Proteomes" id="UP001476798"/>
    </source>
</evidence>
<keyword evidence="2" id="KW-1185">Reference proteome</keyword>
<organism evidence="1 2">
    <name type="scientific">Goodea atripinnis</name>
    <dbReference type="NCBI Taxonomy" id="208336"/>
    <lineage>
        <taxon>Eukaryota</taxon>
        <taxon>Metazoa</taxon>
        <taxon>Chordata</taxon>
        <taxon>Craniata</taxon>
        <taxon>Vertebrata</taxon>
        <taxon>Euteleostomi</taxon>
        <taxon>Actinopterygii</taxon>
        <taxon>Neopterygii</taxon>
        <taxon>Teleostei</taxon>
        <taxon>Neoteleostei</taxon>
        <taxon>Acanthomorphata</taxon>
        <taxon>Ovalentaria</taxon>
        <taxon>Atherinomorphae</taxon>
        <taxon>Cyprinodontiformes</taxon>
        <taxon>Goodeidae</taxon>
        <taxon>Goodea</taxon>
    </lineage>
</organism>
<comment type="caution">
    <text evidence="1">The sequence shown here is derived from an EMBL/GenBank/DDBJ whole genome shotgun (WGS) entry which is preliminary data.</text>
</comment>
<proteinExistence type="predicted"/>
<dbReference type="Proteomes" id="UP001476798">
    <property type="component" value="Unassembled WGS sequence"/>
</dbReference>
<evidence type="ECO:0000313" key="1">
    <source>
        <dbReference type="EMBL" id="MEQ2185955.1"/>
    </source>
</evidence>
<reference evidence="1 2" key="1">
    <citation type="submission" date="2021-06" db="EMBL/GenBank/DDBJ databases">
        <authorList>
            <person name="Palmer J.M."/>
        </authorList>
    </citation>
    <scope>NUCLEOTIDE SEQUENCE [LARGE SCALE GENOMIC DNA]</scope>
    <source>
        <strain evidence="1 2">GA_2019</strain>
        <tissue evidence="1">Muscle</tissue>
    </source>
</reference>
<accession>A0ABV0PR37</accession>
<dbReference type="EMBL" id="JAHRIO010082503">
    <property type="protein sequence ID" value="MEQ2185955.1"/>
    <property type="molecule type" value="Genomic_DNA"/>
</dbReference>
<sequence>MHLNLKFSLQQGVEKNPYLVSVFYKGSRTICLHLKFLSFLTGISPDRCHCQPLRALGRLPELQCRFPKLLNFAPQCASLLAIFQNFLFQPPLLGPSPHNEVWAIRVKALS</sequence>
<name>A0ABV0PR37_9TELE</name>
<gene>
    <name evidence="1" type="ORF">GOODEAATRI_023538</name>
</gene>
<protein>
    <submittedName>
        <fullName evidence="1">Uncharacterized protein</fullName>
    </submittedName>
</protein>